<name>A0A5B7DI98_PORTR</name>
<dbReference type="AlphaFoldDB" id="A0A5B7DI98"/>
<dbReference type="EMBL" id="VSRR010000910">
    <property type="protein sequence ID" value="MPC20786.1"/>
    <property type="molecule type" value="Genomic_DNA"/>
</dbReference>
<reference evidence="1 2" key="1">
    <citation type="submission" date="2019-05" db="EMBL/GenBank/DDBJ databases">
        <title>Another draft genome of Portunus trituberculatus and its Hox gene families provides insights of decapod evolution.</title>
        <authorList>
            <person name="Jeong J.-H."/>
            <person name="Song I."/>
            <person name="Kim S."/>
            <person name="Choi T."/>
            <person name="Kim D."/>
            <person name="Ryu S."/>
            <person name="Kim W."/>
        </authorList>
    </citation>
    <scope>NUCLEOTIDE SEQUENCE [LARGE SCALE GENOMIC DNA]</scope>
    <source>
        <tissue evidence="1">Muscle</tissue>
    </source>
</reference>
<gene>
    <name evidence="1" type="ORF">E2C01_013746</name>
</gene>
<sequence>MESTVRPRTDAGLCGNTVRASPARAAKLFSRAVMWRRSESCQGYELQAKEGTQVPSFAVRLGTPFECCVQSSSNHTSEVKLVFPAGLPNLVINIMYQFPAGTAGAHHHLTQWRGAAMPRAQDPCSYFGAREGPWTGSAGRGRAGRGGAGRGGRQMCGGACGHGSEGLTRDFCRILRVTFREPRGSSATWREMKRP</sequence>
<evidence type="ECO:0000313" key="2">
    <source>
        <dbReference type="Proteomes" id="UP000324222"/>
    </source>
</evidence>
<comment type="caution">
    <text evidence="1">The sequence shown here is derived from an EMBL/GenBank/DDBJ whole genome shotgun (WGS) entry which is preliminary data.</text>
</comment>
<dbReference type="Proteomes" id="UP000324222">
    <property type="component" value="Unassembled WGS sequence"/>
</dbReference>
<evidence type="ECO:0000313" key="1">
    <source>
        <dbReference type="EMBL" id="MPC20786.1"/>
    </source>
</evidence>
<proteinExistence type="predicted"/>
<protein>
    <submittedName>
        <fullName evidence="1">Uncharacterized protein</fullName>
    </submittedName>
</protein>
<keyword evidence="2" id="KW-1185">Reference proteome</keyword>
<accession>A0A5B7DI98</accession>
<organism evidence="1 2">
    <name type="scientific">Portunus trituberculatus</name>
    <name type="common">Swimming crab</name>
    <name type="synonym">Neptunus trituberculatus</name>
    <dbReference type="NCBI Taxonomy" id="210409"/>
    <lineage>
        <taxon>Eukaryota</taxon>
        <taxon>Metazoa</taxon>
        <taxon>Ecdysozoa</taxon>
        <taxon>Arthropoda</taxon>
        <taxon>Crustacea</taxon>
        <taxon>Multicrustacea</taxon>
        <taxon>Malacostraca</taxon>
        <taxon>Eumalacostraca</taxon>
        <taxon>Eucarida</taxon>
        <taxon>Decapoda</taxon>
        <taxon>Pleocyemata</taxon>
        <taxon>Brachyura</taxon>
        <taxon>Eubrachyura</taxon>
        <taxon>Portunoidea</taxon>
        <taxon>Portunidae</taxon>
        <taxon>Portuninae</taxon>
        <taxon>Portunus</taxon>
    </lineage>
</organism>